<dbReference type="GO" id="GO:0004190">
    <property type="term" value="F:aspartic-type endopeptidase activity"/>
    <property type="evidence" value="ECO:0007669"/>
    <property type="project" value="UniProtKB-KW"/>
</dbReference>
<dbReference type="Proteomes" id="UP001234989">
    <property type="component" value="Chromosome 3"/>
</dbReference>
<dbReference type="EMBL" id="CP133614">
    <property type="protein sequence ID" value="WMV18043.1"/>
    <property type="molecule type" value="Genomic_DNA"/>
</dbReference>
<evidence type="ECO:0000256" key="4">
    <source>
        <dbReference type="ARBA" id="ARBA00022670"/>
    </source>
</evidence>
<dbReference type="AlphaFoldDB" id="A0AAF0Q804"/>
<evidence type="ECO:0000256" key="14">
    <source>
        <dbReference type="SAM" id="SignalP"/>
    </source>
</evidence>
<keyword evidence="17" id="KW-1185">Reference proteome</keyword>
<evidence type="ECO:0000313" key="16">
    <source>
        <dbReference type="EMBL" id="WMV18043.1"/>
    </source>
</evidence>
<dbReference type="GO" id="GO:0005886">
    <property type="term" value="C:plasma membrane"/>
    <property type="evidence" value="ECO:0007669"/>
    <property type="project" value="UniProtKB-SubCell"/>
</dbReference>
<dbReference type="FunFam" id="2.40.70.10:FF:000014">
    <property type="entry name" value="Aspartyl protease family protein 1"/>
    <property type="match status" value="1"/>
</dbReference>
<feature type="active site" evidence="11">
    <location>
        <position position="391"/>
    </location>
</feature>
<keyword evidence="4 12" id="KW-0645">Protease</keyword>
<comment type="similarity">
    <text evidence="2 12">Belongs to the peptidase A1 family.</text>
</comment>
<dbReference type="PANTHER" id="PTHR13683:SF826">
    <property type="entry name" value="ASPARTYL PROTEASE FAMILY PROTEIN 1"/>
    <property type="match status" value="1"/>
</dbReference>
<evidence type="ECO:0000256" key="8">
    <source>
        <dbReference type="ARBA" id="ARBA00023136"/>
    </source>
</evidence>
<dbReference type="InterPro" id="IPR021109">
    <property type="entry name" value="Peptidase_aspartic_dom_sf"/>
</dbReference>
<organism evidence="16 17">
    <name type="scientific">Solanum verrucosum</name>
    <dbReference type="NCBI Taxonomy" id="315347"/>
    <lineage>
        <taxon>Eukaryota</taxon>
        <taxon>Viridiplantae</taxon>
        <taxon>Streptophyta</taxon>
        <taxon>Embryophyta</taxon>
        <taxon>Tracheophyta</taxon>
        <taxon>Spermatophyta</taxon>
        <taxon>Magnoliopsida</taxon>
        <taxon>eudicotyledons</taxon>
        <taxon>Gunneridae</taxon>
        <taxon>Pentapetalae</taxon>
        <taxon>asterids</taxon>
        <taxon>lamiids</taxon>
        <taxon>Solanales</taxon>
        <taxon>Solanaceae</taxon>
        <taxon>Solanoideae</taxon>
        <taxon>Solaneae</taxon>
        <taxon>Solanum</taxon>
    </lineage>
</organism>
<evidence type="ECO:0000256" key="2">
    <source>
        <dbReference type="ARBA" id="ARBA00007447"/>
    </source>
</evidence>
<keyword evidence="5 14" id="KW-0732">Signal</keyword>
<dbReference type="InterPro" id="IPR034161">
    <property type="entry name" value="Pepsin-like_plant"/>
</dbReference>
<dbReference type="Pfam" id="PF14541">
    <property type="entry name" value="TAXi_C"/>
    <property type="match status" value="1"/>
</dbReference>
<dbReference type="Pfam" id="PF14543">
    <property type="entry name" value="TAXi_N"/>
    <property type="match status" value="1"/>
</dbReference>
<dbReference type="SUPFAM" id="SSF50630">
    <property type="entry name" value="Acid proteases"/>
    <property type="match status" value="1"/>
</dbReference>
<evidence type="ECO:0000256" key="1">
    <source>
        <dbReference type="ARBA" id="ARBA00004193"/>
    </source>
</evidence>
<evidence type="ECO:0000256" key="5">
    <source>
        <dbReference type="ARBA" id="ARBA00022729"/>
    </source>
</evidence>
<dbReference type="Gene3D" id="2.40.70.10">
    <property type="entry name" value="Acid Proteases"/>
    <property type="match status" value="2"/>
</dbReference>
<protein>
    <recommendedName>
        <fullName evidence="15">Peptidase A1 domain-containing protein</fullName>
    </recommendedName>
</protein>
<dbReference type="InterPro" id="IPR001461">
    <property type="entry name" value="Aspartic_peptidase_A1"/>
</dbReference>
<dbReference type="PROSITE" id="PS00141">
    <property type="entry name" value="ASP_PROTEASE"/>
    <property type="match status" value="2"/>
</dbReference>
<accession>A0AAF0Q804</accession>
<dbReference type="GO" id="GO:0006508">
    <property type="term" value="P:proteolysis"/>
    <property type="evidence" value="ECO:0007669"/>
    <property type="project" value="UniProtKB-KW"/>
</dbReference>
<comment type="subcellular location">
    <subcellularLocation>
        <location evidence="1">Cell membrane</location>
        <topology evidence="1">Lipid-anchor</topology>
    </subcellularLocation>
</comment>
<dbReference type="PRINTS" id="PR00792">
    <property type="entry name" value="PEPSIN"/>
</dbReference>
<feature type="chain" id="PRO_5042208259" description="Peptidase A1 domain-containing protein" evidence="14">
    <location>
        <begin position="28"/>
        <end position="600"/>
    </location>
</feature>
<keyword evidence="7 12" id="KW-0378">Hydrolase</keyword>
<keyword evidence="8" id="KW-0472">Membrane</keyword>
<evidence type="ECO:0000256" key="13">
    <source>
        <dbReference type="SAM" id="MobiDB-lite"/>
    </source>
</evidence>
<feature type="signal peptide" evidence="14">
    <location>
        <begin position="1"/>
        <end position="27"/>
    </location>
</feature>
<feature type="region of interest" description="Disordered" evidence="13">
    <location>
        <begin position="527"/>
        <end position="562"/>
    </location>
</feature>
<dbReference type="InterPro" id="IPR032861">
    <property type="entry name" value="TAXi_N"/>
</dbReference>
<proteinExistence type="inferred from homology"/>
<evidence type="ECO:0000256" key="6">
    <source>
        <dbReference type="ARBA" id="ARBA00022750"/>
    </source>
</evidence>
<feature type="active site" evidence="11">
    <location>
        <position position="186"/>
    </location>
</feature>
<feature type="compositionally biased region" description="Polar residues" evidence="13">
    <location>
        <begin position="551"/>
        <end position="562"/>
    </location>
</feature>
<dbReference type="InterPro" id="IPR032799">
    <property type="entry name" value="TAXi_C"/>
</dbReference>
<evidence type="ECO:0000259" key="15">
    <source>
        <dbReference type="PROSITE" id="PS51767"/>
    </source>
</evidence>
<feature type="domain" description="Peptidase A1" evidence="15">
    <location>
        <begin position="168"/>
        <end position="509"/>
    </location>
</feature>
<reference evidence="16" key="1">
    <citation type="submission" date="2023-08" db="EMBL/GenBank/DDBJ databases">
        <title>A de novo genome assembly of Solanum verrucosum Schlechtendal, a Mexican diploid species geographically isolated from the other diploid A-genome species in potato relatives.</title>
        <authorList>
            <person name="Hosaka K."/>
        </authorList>
    </citation>
    <scope>NUCLEOTIDE SEQUENCE</scope>
    <source>
        <tissue evidence="16">Young leaves</tissue>
    </source>
</reference>
<keyword evidence="9" id="KW-0325">Glycoprotein</keyword>
<evidence type="ECO:0000256" key="10">
    <source>
        <dbReference type="ARBA" id="ARBA00023288"/>
    </source>
</evidence>
<evidence type="ECO:0000256" key="12">
    <source>
        <dbReference type="RuleBase" id="RU000454"/>
    </source>
</evidence>
<dbReference type="InterPro" id="IPR033121">
    <property type="entry name" value="PEPTIDASE_A1"/>
</dbReference>
<evidence type="ECO:0000313" key="17">
    <source>
        <dbReference type="Proteomes" id="UP001234989"/>
    </source>
</evidence>
<keyword evidence="6 12" id="KW-0064">Aspartyl protease</keyword>
<dbReference type="PROSITE" id="PS51767">
    <property type="entry name" value="PEPTIDASE_A1"/>
    <property type="match status" value="1"/>
</dbReference>
<keyword evidence="3" id="KW-1003">Cell membrane</keyword>
<evidence type="ECO:0000256" key="3">
    <source>
        <dbReference type="ARBA" id="ARBA00022475"/>
    </source>
</evidence>
<dbReference type="InterPro" id="IPR001969">
    <property type="entry name" value="Aspartic_peptidase_AS"/>
</dbReference>
<keyword evidence="10" id="KW-0449">Lipoprotein</keyword>
<evidence type="ECO:0000256" key="11">
    <source>
        <dbReference type="PIRSR" id="PIRSR601461-1"/>
    </source>
</evidence>
<dbReference type="PANTHER" id="PTHR13683">
    <property type="entry name" value="ASPARTYL PROTEASES"/>
    <property type="match status" value="1"/>
</dbReference>
<dbReference type="FunFam" id="2.40.70.10:FF:000012">
    <property type="entry name" value="Aspartyl protease family protein 1"/>
    <property type="match status" value="1"/>
</dbReference>
<evidence type="ECO:0000256" key="9">
    <source>
        <dbReference type="ARBA" id="ARBA00023180"/>
    </source>
</evidence>
<dbReference type="CDD" id="cd05476">
    <property type="entry name" value="pepsin_A_like_plant"/>
    <property type="match status" value="1"/>
</dbReference>
<evidence type="ECO:0000256" key="7">
    <source>
        <dbReference type="ARBA" id="ARBA00022801"/>
    </source>
</evidence>
<gene>
    <name evidence="16" type="ORF">MTR67_011428</name>
</gene>
<name>A0AAF0Q804_SOLVR</name>
<sequence>MDDFCCTGNFMVFVIFLALLLHNSSEAFGTFRFDIHHRYSDPVKGILDLPWLPKKGSIQYYSAWTQRDRHINRHRLTSTVDTTPNSRRLTSTIDPIPLPLTFAGGGNKTVLLSSLGLGCIYAEIVGPVDMHPLLTCRGSWEEGTCHAATKYVLPSGLTKCVCVSFSLHYANVTVGTPGLSFLVALDTGSDLFWLPCNCNNCAHTLLTGSGRPTDLNIYSPNTSSTNKIVPCNGTLCGQGRQCSVAQSACAYRVAYLSHNTSSSGVLVEDILHLQTDSSQQKAFEAPITLGCGMKQTGAFLNGAAPNGLFGLGMGNISVPSVLASKGLAANSFSLCFGADGIGRIDFGDKGSLDQGETPFNLEQTHQTYNISLTGITVGNKNIDVDFTAIVDSGTSFTYLNDPAYKVITENFNSQAQELRIQPMVQVPFEYCYGLRVNQTYFQILDVNLMMKGGNQFYLFDPIITLSLPDGSTAYCLAVVKSGDVNIIGQNFMTGYQVVFDREKMVLGWKPSDCYDSKESKSKTILPINKQRPTEGSGPTRGLPEDTRENGNDTIRSTPDFTSSTSAGNYVTKSLTFFCQLVVVLFFFFEKGNLYYNQKNT</sequence>